<dbReference type="AlphaFoldDB" id="F0Y290"/>
<evidence type="ECO:0000256" key="5">
    <source>
        <dbReference type="SAM" id="MobiDB-lite"/>
    </source>
</evidence>
<dbReference type="FunFam" id="3.80.10.10:FF:000041">
    <property type="entry name" value="LRR receptor-like serine/threonine-protein kinase ERECTA"/>
    <property type="match status" value="1"/>
</dbReference>
<reference evidence="6 7" key="1">
    <citation type="journal article" date="2011" name="Proc. Natl. Acad. Sci. U.S.A.">
        <title>Niche of harmful alga Aureococcus anophagefferens revealed through ecogenomics.</title>
        <authorList>
            <person name="Gobler C.J."/>
            <person name="Berry D.L."/>
            <person name="Dyhrman S.T."/>
            <person name="Wilhelm S.W."/>
            <person name="Salamov A."/>
            <person name="Lobanov A.V."/>
            <person name="Zhang Y."/>
            <person name="Collier J.L."/>
            <person name="Wurch L.L."/>
            <person name="Kustka A.B."/>
            <person name="Dill B.D."/>
            <person name="Shah M."/>
            <person name="VerBerkmoes N.C."/>
            <person name="Kuo A."/>
            <person name="Terry A."/>
            <person name="Pangilinan J."/>
            <person name="Lindquist E.A."/>
            <person name="Lucas S."/>
            <person name="Paulsen I.T."/>
            <person name="Hattenrath-Lehmann T.K."/>
            <person name="Talmage S.C."/>
            <person name="Walker E.A."/>
            <person name="Koch F."/>
            <person name="Burson A.M."/>
            <person name="Marcoval M.A."/>
            <person name="Tang Y.Z."/>
            <person name="Lecleir G.R."/>
            <person name="Coyne K.J."/>
            <person name="Berg G.M."/>
            <person name="Bertrand E.M."/>
            <person name="Saito M.A."/>
            <person name="Gladyshev V.N."/>
            <person name="Grigoriev I.V."/>
        </authorList>
    </citation>
    <scope>NUCLEOTIDE SEQUENCE [LARGE SCALE GENOMIC DNA]</scope>
    <source>
        <strain evidence="7">CCMP 1984</strain>
    </source>
</reference>
<dbReference type="Proteomes" id="UP000002729">
    <property type="component" value="Unassembled WGS sequence"/>
</dbReference>
<dbReference type="Gene3D" id="3.80.10.10">
    <property type="entry name" value="Ribonuclease Inhibitor"/>
    <property type="match status" value="1"/>
</dbReference>
<comment type="subcellular location">
    <subcellularLocation>
        <location evidence="1">Membrane</location>
        <topology evidence="1">Single-pass membrane protein</topology>
    </subcellularLocation>
</comment>
<keyword evidence="4" id="KW-0677">Repeat</keyword>
<dbReference type="GO" id="GO:0016020">
    <property type="term" value="C:membrane"/>
    <property type="evidence" value="ECO:0007669"/>
    <property type="project" value="UniProtKB-SubCell"/>
</dbReference>
<dbReference type="KEGG" id="aaf:AURANDRAFT_62066"/>
<proteinExistence type="predicted"/>
<keyword evidence="2" id="KW-0433">Leucine-rich repeat</keyword>
<keyword evidence="3" id="KW-0732">Signal</keyword>
<evidence type="ECO:0000313" key="6">
    <source>
        <dbReference type="EMBL" id="EGB10658.1"/>
    </source>
</evidence>
<evidence type="ECO:0000256" key="2">
    <source>
        <dbReference type="ARBA" id="ARBA00022614"/>
    </source>
</evidence>
<evidence type="ECO:0000313" key="7">
    <source>
        <dbReference type="Proteomes" id="UP000002729"/>
    </source>
</evidence>
<gene>
    <name evidence="6" type="ORF">AURANDRAFT_62066</name>
</gene>
<dbReference type="EMBL" id="GL833123">
    <property type="protein sequence ID" value="EGB10658.1"/>
    <property type="molecule type" value="Genomic_DNA"/>
</dbReference>
<dbReference type="InterPro" id="IPR001611">
    <property type="entry name" value="Leu-rich_rpt"/>
</dbReference>
<protein>
    <recommendedName>
        <fullName evidence="8">L domain-like protein</fullName>
    </recommendedName>
</protein>
<dbReference type="PANTHER" id="PTHR48053:SF71">
    <property type="entry name" value="LEUCINE RICH REPEAT FAMILY PROTEIN, EXPRESSED"/>
    <property type="match status" value="1"/>
</dbReference>
<organism evidence="7">
    <name type="scientific">Aureococcus anophagefferens</name>
    <name type="common">Harmful bloom alga</name>
    <dbReference type="NCBI Taxonomy" id="44056"/>
    <lineage>
        <taxon>Eukaryota</taxon>
        <taxon>Sar</taxon>
        <taxon>Stramenopiles</taxon>
        <taxon>Ochrophyta</taxon>
        <taxon>Pelagophyceae</taxon>
        <taxon>Pelagomonadales</taxon>
        <taxon>Pelagomonadaceae</taxon>
        <taxon>Aureococcus</taxon>
    </lineage>
</organism>
<name>F0Y290_AURAN</name>
<dbReference type="GeneID" id="20223721"/>
<dbReference type="SUPFAM" id="SSF52058">
    <property type="entry name" value="L domain-like"/>
    <property type="match status" value="1"/>
</dbReference>
<dbReference type="InParanoid" id="F0Y290"/>
<dbReference type="InterPro" id="IPR051716">
    <property type="entry name" value="Plant_RL_S/T_kinase"/>
</dbReference>
<dbReference type="PANTHER" id="PTHR48053">
    <property type="entry name" value="LEUCINE RICH REPEAT FAMILY PROTEIN, EXPRESSED"/>
    <property type="match status" value="1"/>
</dbReference>
<accession>F0Y290</accession>
<dbReference type="InterPro" id="IPR032675">
    <property type="entry name" value="LRR_dom_sf"/>
</dbReference>
<evidence type="ECO:0000256" key="3">
    <source>
        <dbReference type="ARBA" id="ARBA00022729"/>
    </source>
</evidence>
<evidence type="ECO:0000256" key="4">
    <source>
        <dbReference type="ARBA" id="ARBA00022737"/>
    </source>
</evidence>
<dbReference type="Pfam" id="PF00560">
    <property type="entry name" value="LRR_1"/>
    <property type="match status" value="2"/>
</dbReference>
<evidence type="ECO:0008006" key="8">
    <source>
        <dbReference type="Google" id="ProtNLM"/>
    </source>
</evidence>
<dbReference type="OrthoDB" id="676979at2759"/>
<dbReference type="RefSeq" id="XP_009034256.1">
    <property type="nucleotide sequence ID" value="XM_009036008.1"/>
</dbReference>
<feature type="region of interest" description="Disordered" evidence="5">
    <location>
        <begin position="95"/>
        <end position="120"/>
    </location>
</feature>
<sequence>MPIKSPTRLYDNIESELLREQLLATSAESPAEAFVKRLLNPSPASRSKFEELLRAATAEASLAATATQAKESALENEDLREQLAAAESRAVEAEASLPSFKESAANDAAPQSEVEALREQDESEYAKGLLRRLTECTAPNVQIFTECYDPDETRLILEYNDITGPIPTEIGQLAKLEWLSGNQITGSIPTEIGQLTTLKYIEANQLTGPIPTEIGQLTKLNLNYNSITGPIPPEIGQLSELYLGLGLGLGLGANQIDGSIPTEIGKLTELKDLRVSPAWLEYNDITGPIPTEIGQLAKLSYLNDNEINGTIPLALCGVYQCYIKANKKTCKWKGDKCKDK</sequence>
<keyword evidence="7" id="KW-1185">Reference proteome</keyword>
<evidence type="ECO:0000256" key="1">
    <source>
        <dbReference type="ARBA" id="ARBA00004167"/>
    </source>
</evidence>